<organism evidence="1 2">
    <name type="scientific">Sphaerisporangium album</name>
    <dbReference type="NCBI Taxonomy" id="509200"/>
    <lineage>
        <taxon>Bacteria</taxon>
        <taxon>Bacillati</taxon>
        <taxon>Actinomycetota</taxon>
        <taxon>Actinomycetes</taxon>
        <taxon>Streptosporangiales</taxon>
        <taxon>Streptosporangiaceae</taxon>
        <taxon>Sphaerisporangium</taxon>
    </lineage>
</organism>
<gene>
    <name evidence="1" type="ORF">DQ384_05485</name>
</gene>
<dbReference type="OrthoDB" id="3537811at2"/>
<keyword evidence="2" id="KW-1185">Reference proteome</keyword>
<proteinExistence type="predicted"/>
<dbReference type="EMBL" id="QOIL01000003">
    <property type="protein sequence ID" value="RCG31995.1"/>
    <property type="molecule type" value="Genomic_DNA"/>
</dbReference>
<protein>
    <submittedName>
        <fullName evidence="1">Uncharacterized protein</fullName>
    </submittedName>
</protein>
<name>A0A367FQV5_9ACTN</name>
<dbReference type="RefSeq" id="WP_114027610.1">
    <property type="nucleotide sequence ID" value="NZ_QOIL01000003.1"/>
</dbReference>
<evidence type="ECO:0000313" key="2">
    <source>
        <dbReference type="Proteomes" id="UP000253094"/>
    </source>
</evidence>
<dbReference type="Proteomes" id="UP000253094">
    <property type="component" value="Unassembled WGS sequence"/>
</dbReference>
<accession>A0A367FQV5</accession>
<evidence type="ECO:0000313" key="1">
    <source>
        <dbReference type="EMBL" id="RCG31995.1"/>
    </source>
</evidence>
<sequence length="157" mass="16309">MAKSGYSITTGSTVSLTALTPRSVLGVKAGAQFGADLKKFRIGFEGTLPTAAVVLVEVCAATFITNAPSSASTTVNVNQAYGRLPGTGFSAAKAWTSEPTILTPLEEYPITPFAGLLPYDFPLGDTPDSALGEGFVIRVTSPAGPLNCRASAWFERC</sequence>
<dbReference type="AlphaFoldDB" id="A0A367FQV5"/>
<comment type="caution">
    <text evidence="1">The sequence shown here is derived from an EMBL/GenBank/DDBJ whole genome shotgun (WGS) entry which is preliminary data.</text>
</comment>
<reference evidence="1 2" key="1">
    <citation type="submission" date="2018-06" db="EMBL/GenBank/DDBJ databases">
        <title>Sphaerisporangium craniellae sp. nov., isolated from a marine sponge in the South China Sea.</title>
        <authorList>
            <person name="Li L."/>
        </authorList>
    </citation>
    <scope>NUCLEOTIDE SEQUENCE [LARGE SCALE GENOMIC DNA]</scope>
    <source>
        <strain evidence="1 2">CCTCC AA 208026</strain>
    </source>
</reference>